<evidence type="ECO:0000256" key="2">
    <source>
        <dbReference type="ARBA" id="ARBA00005045"/>
    </source>
</evidence>
<dbReference type="HAMAP" id="MF_00176">
    <property type="entry name" value="Ser_tRNA_synth_type1"/>
    <property type="match status" value="1"/>
</dbReference>
<dbReference type="PANTHER" id="PTHR43697:SF1">
    <property type="entry name" value="SERINE--TRNA LIGASE"/>
    <property type="match status" value="1"/>
</dbReference>
<dbReference type="UniPathway" id="UPA00906">
    <property type="reaction ID" value="UER00895"/>
</dbReference>
<evidence type="ECO:0000256" key="5">
    <source>
        <dbReference type="ARBA" id="ARBA00022598"/>
    </source>
</evidence>
<evidence type="ECO:0000256" key="1">
    <source>
        <dbReference type="ARBA" id="ARBA00004496"/>
    </source>
</evidence>
<keyword evidence="6 12" id="KW-0547">Nucleotide-binding</keyword>
<comment type="subcellular location">
    <subcellularLocation>
        <location evidence="1 12">Cytoplasm</location>
    </subcellularLocation>
</comment>
<evidence type="ECO:0000313" key="18">
    <source>
        <dbReference type="Proteomes" id="UP000307541"/>
    </source>
</evidence>
<comment type="caution">
    <text evidence="12">Lacks conserved residue(s) required for the propagation of feature annotation.</text>
</comment>
<evidence type="ECO:0000313" key="17">
    <source>
        <dbReference type="EMBL" id="TIH08166.1"/>
    </source>
</evidence>
<dbReference type="Gene3D" id="1.10.287.40">
    <property type="entry name" value="Serine-tRNA synthetase, tRNA binding domain"/>
    <property type="match status" value="1"/>
</dbReference>
<keyword evidence="7 12" id="KW-0067">ATP-binding</keyword>
<dbReference type="RefSeq" id="WP_136664645.1">
    <property type="nucleotide sequence ID" value="NZ_CP173421.1"/>
</dbReference>
<evidence type="ECO:0000256" key="9">
    <source>
        <dbReference type="ARBA" id="ARBA00023146"/>
    </source>
</evidence>
<dbReference type="Gene3D" id="3.30.930.10">
    <property type="entry name" value="Bira Bifunctional Protein, Domain 2"/>
    <property type="match status" value="1"/>
</dbReference>
<dbReference type="EC" id="6.1.1.11" evidence="12"/>
<name>A0A4T1ZZ20_9PSED</name>
<evidence type="ECO:0000256" key="6">
    <source>
        <dbReference type="ARBA" id="ARBA00022741"/>
    </source>
</evidence>
<dbReference type="PIRSF" id="PIRSF001529">
    <property type="entry name" value="Ser-tRNA-synth_IIa"/>
    <property type="match status" value="1"/>
</dbReference>
<feature type="region of interest" description="Disordered" evidence="15">
    <location>
        <begin position="44"/>
        <end position="63"/>
    </location>
</feature>
<evidence type="ECO:0000256" key="13">
    <source>
        <dbReference type="PIRSR" id="PIRSR001529-1"/>
    </source>
</evidence>
<comment type="similarity">
    <text evidence="3 12">Belongs to the class-II aminoacyl-tRNA synthetase family. Type-1 seryl-tRNA synthetase subfamily.</text>
</comment>
<evidence type="ECO:0000256" key="14">
    <source>
        <dbReference type="PIRSR" id="PIRSR001529-2"/>
    </source>
</evidence>
<dbReference type="AlphaFoldDB" id="A0A4T1ZZ20"/>
<organism evidence="17 18">
    <name type="scientific">Pseudomonas leptonychotis</name>
    <dbReference type="NCBI Taxonomy" id="2448482"/>
    <lineage>
        <taxon>Bacteria</taxon>
        <taxon>Pseudomonadati</taxon>
        <taxon>Pseudomonadota</taxon>
        <taxon>Gammaproteobacteria</taxon>
        <taxon>Pseudomonadales</taxon>
        <taxon>Pseudomonadaceae</taxon>
        <taxon>Pseudomonas</taxon>
    </lineage>
</organism>
<evidence type="ECO:0000256" key="11">
    <source>
        <dbReference type="ARBA" id="ARBA00048823"/>
    </source>
</evidence>
<dbReference type="GO" id="GO:0016260">
    <property type="term" value="P:selenocysteine biosynthetic process"/>
    <property type="evidence" value="ECO:0007669"/>
    <property type="project" value="UniProtKB-UniRule"/>
</dbReference>
<feature type="binding site" evidence="13">
    <location>
        <position position="264"/>
    </location>
    <ligand>
        <name>L-serine</name>
        <dbReference type="ChEBI" id="CHEBI:33384"/>
    </ligand>
</feature>
<comment type="catalytic activity">
    <reaction evidence="10 12">
        <text>tRNA(Sec) + L-serine + ATP = L-seryl-tRNA(Sec) + AMP + diphosphate + H(+)</text>
        <dbReference type="Rhea" id="RHEA:42580"/>
        <dbReference type="Rhea" id="RHEA-COMP:9742"/>
        <dbReference type="Rhea" id="RHEA-COMP:10128"/>
        <dbReference type="ChEBI" id="CHEBI:15378"/>
        <dbReference type="ChEBI" id="CHEBI:30616"/>
        <dbReference type="ChEBI" id="CHEBI:33019"/>
        <dbReference type="ChEBI" id="CHEBI:33384"/>
        <dbReference type="ChEBI" id="CHEBI:78442"/>
        <dbReference type="ChEBI" id="CHEBI:78533"/>
        <dbReference type="ChEBI" id="CHEBI:456215"/>
        <dbReference type="EC" id="6.1.1.11"/>
    </reaction>
</comment>
<comment type="pathway">
    <text evidence="2 12">Aminoacyl-tRNA biosynthesis; selenocysteinyl-tRNA(Sec) biosynthesis; L-seryl-tRNA(Sec) from L-serine and tRNA(Sec): step 1/1.</text>
</comment>
<evidence type="ECO:0000256" key="7">
    <source>
        <dbReference type="ARBA" id="ARBA00022840"/>
    </source>
</evidence>
<keyword evidence="5 12" id="KW-0436">Ligase</keyword>
<evidence type="ECO:0000256" key="12">
    <source>
        <dbReference type="HAMAP-Rule" id="MF_00176"/>
    </source>
</evidence>
<dbReference type="InterPro" id="IPR010978">
    <property type="entry name" value="tRNA-bd_arm"/>
</dbReference>
<dbReference type="SUPFAM" id="SSF55681">
    <property type="entry name" value="Class II aaRS and biotin synthetases"/>
    <property type="match status" value="1"/>
</dbReference>
<dbReference type="InterPro" id="IPR033729">
    <property type="entry name" value="SerRS_core"/>
</dbReference>
<evidence type="ECO:0000256" key="8">
    <source>
        <dbReference type="ARBA" id="ARBA00022917"/>
    </source>
</evidence>
<evidence type="ECO:0000256" key="15">
    <source>
        <dbReference type="SAM" id="MobiDB-lite"/>
    </source>
</evidence>
<feature type="binding site" evidence="12 13">
    <location>
        <position position="287"/>
    </location>
    <ligand>
        <name>L-serine</name>
        <dbReference type="ChEBI" id="CHEBI:33384"/>
    </ligand>
</feature>
<comment type="function">
    <text evidence="12">Catalyzes the attachment of serine to tRNA(Ser). Is also able to aminoacylate tRNA(Sec) with serine, to form the misacylated tRNA L-seryl-tRNA(Sec), which will be further converted into selenocysteinyl-tRNA(Sec).</text>
</comment>
<dbReference type="GO" id="GO:0005737">
    <property type="term" value="C:cytoplasm"/>
    <property type="evidence" value="ECO:0007669"/>
    <property type="project" value="UniProtKB-SubCell"/>
</dbReference>
<dbReference type="Proteomes" id="UP000307541">
    <property type="component" value="Unassembled WGS sequence"/>
</dbReference>
<feature type="binding site" evidence="12">
    <location>
        <begin position="233"/>
        <end position="235"/>
    </location>
    <ligand>
        <name>L-serine</name>
        <dbReference type="ChEBI" id="CHEBI:33384"/>
    </ligand>
</feature>
<sequence>MLDSKLVRTQLHEVAERLAARGFVLDVARFEALEAQRKTLQTRTEQLQAERNSRSKSIGQAKQRGEDITPLLAEVDQMGSDLEQGKRELDGIQAELDNLLLSIPNLPHESVPVGADEEGNVEVSRWGTPRSFDFPIQDHVALGEQHGWLDFETAAKLSGARFAVLRGPIARMHRALAQFMINLHTGEHGYEEAYTPYLVQAPALQGTGQLPKFEEDLFKISREGEADLYLIPTAEVSLTNIVAGEILDLKQLPLKLVAHTPCFRSEAGASGRDTRGMIRQHQFDKVEMVQIVEPSQSLEALESLTGNAERVLQLLELPYRKLALCTGDMGFSAVKTYDLEVWVPSQDKYREISSCSNCGDFQARRMQARYRNPETGKPELLHTLNGSGLAVGRTLVAVLENYQQADGSIRVPDVLKPYMGGIEMIG</sequence>
<keyword evidence="9 12" id="KW-0030">Aminoacyl-tRNA synthetase</keyword>
<comment type="domain">
    <text evidence="12">Consists of two distinct domains, a catalytic core and a N-terminal extension that is involved in tRNA binding.</text>
</comment>
<reference evidence="17 18" key="1">
    <citation type="submission" date="2018-10" db="EMBL/GenBank/DDBJ databases">
        <title>Pseudomonas leptonychotis sp. nov., isolated from Weddell seals in Antarctica.</title>
        <authorList>
            <person name="Novakova D."/>
            <person name="Svec P."/>
            <person name="Kralova S."/>
            <person name="Kristofova L."/>
            <person name="Zeman M."/>
            <person name="Pantucek R."/>
            <person name="Maslanova I."/>
            <person name="Sedlacek I."/>
        </authorList>
    </citation>
    <scope>NUCLEOTIDE SEQUENCE [LARGE SCALE GENOMIC DNA]</scope>
    <source>
        <strain evidence="17 18">CCM 8849</strain>
    </source>
</reference>
<feature type="binding site" evidence="13">
    <location>
        <position position="233"/>
    </location>
    <ligand>
        <name>L-serine</name>
        <dbReference type="ChEBI" id="CHEBI:33384"/>
    </ligand>
</feature>
<dbReference type="Pfam" id="PF00587">
    <property type="entry name" value="tRNA-synt_2b"/>
    <property type="match status" value="1"/>
</dbReference>
<feature type="compositionally biased region" description="Polar residues" evidence="15">
    <location>
        <begin position="44"/>
        <end position="60"/>
    </location>
</feature>
<evidence type="ECO:0000256" key="4">
    <source>
        <dbReference type="ARBA" id="ARBA00022490"/>
    </source>
</evidence>
<feature type="binding site" evidence="12 14">
    <location>
        <begin position="264"/>
        <end position="266"/>
    </location>
    <ligand>
        <name>ATP</name>
        <dbReference type="ChEBI" id="CHEBI:30616"/>
    </ligand>
</feature>
<dbReference type="Pfam" id="PF02403">
    <property type="entry name" value="Seryl_tRNA_N"/>
    <property type="match status" value="1"/>
</dbReference>
<dbReference type="EMBL" id="RFLV01000002">
    <property type="protein sequence ID" value="TIH08166.1"/>
    <property type="molecule type" value="Genomic_DNA"/>
</dbReference>
<proteinExistence type="inferred from homology"/>
<feature type="binding site" evidence="13">
    <location>
        <position position="385"/>
    </location>
    <ligand>
        <name>L-serine</name>
        <dbReference type="ChEBI" id="CHEBI:33384"/>
    </ligand>
</feature>
<gene>
    <name evidence="12" type="primary">serS</name>
    <name evidence="17" type="ORF">D8779_11620</name>
</gene>
<comment type="subunit">
    <text evidence="12">Homodimer. The tRNA molecule binds across the dimer.</text>
</comment>
<dbReference type="InterPro" id="IPR045864">
    <property type="entry name" value="aa-tRNA-synth_II/BPL/LPL"/>
</dbReference>
<dbReference type="InterPro" id="IPR015866">
    <property type="entry name" value="Ser-tRNA-synth_1_N"/>
</dbReference>
<dbReference type="PANTHER" id="PTHR43697">
    <property type="entry name" value="SERYL-TRNA SYNTHETASE"/>
    <property type="match status" value="1"/>
</dbReference>
<evidence type="ECO:0000256" key="3">
    <source>
        <dbReference type="ARBA" id="ARBA00010728"/>
    </source>
</evidence>
<protein>
    <recommendedName>
        <fullName evidence="12">Serine--tRNA ligase</fullName>
        <ecNumber evidence="12">6.1.1.11</ecNumber>
    </recommendedName>
    <alternativeName>
        <fullName evidence="12">Seryl-tRNA synthetase</fullName>
        <shortName evidence="12">SerRS</shortName>
    </alternativeName>
    <alternativeName>
        <fullName evidence="12">Seryl-tRNA(Ser/Sec) synthetase</fullName>
    </alternativeName>
</protein>
<dbReference type="InterPro" id="IPR042103">
    <property type="entry name" value="SerRS_1_N_sf"/>
</dbReference>
<keyword evidence="18" id="KW-1185">Reference proteome</keyword>
<feature type="domain" description="Aminoacyl-transfer RNA synthetases class-II family profile" evidence="16">
    <location>
        <begin position="138"/>
        <end position="412"/>
    </location>
</feature>
<keyword evidence="8 12" id="KW-0648">Protein biosynthesis</keyword>
<dbReference type="OrthoDB" id="9804647at2"/>
<dbReference type="InterPro" id="IPR002314">
    <property type="entry name" value="aa-tRNA-synt_IIb"/>
</dbReference>
<accession>A0A4T1ZZ20</accession>
<comment type="catalytic activity">
    <reaction evidence="11 12">
        <text>tRNA(Ser) + L-serine + ATP = L-seryl-tRNA(Ser) + AMP + diphosphate + H(+)</text>
        <dbReference type="Rhea" id="RHEA:12292"/>
        <dbReference type="Rhea" id="RHEA-COMP:9669"/>
        <dbReference type="Rhea" id="RHEA-COMP:9703"/>
        <dbReference type="ChEBI" id="CHEBI:15378"/>
        <dbReference type="ChEBI" id="CHEBI:30616"/>
        <dbReference type="ChEBI" id="CHEBI:33019"/>
        <dbReference type="ChEBI" id="CHEBI:33384"/>
        <dbReference type="ChEBI" id="CHEBI:78442"/>
        <dbReference type="ChEBI" id="CHEBI:78533"/>
        <dbReference type="ChEBI" id="CHEBI:456215"/>
        <dbReference type="EC" id="6.1.1.11"/>
    </reaction>
</comment>
<dbReference type="PROSITE" id="PS50862">
    <property type="entry name" value="AA_TRNA_LIGASE_II"/>
    <property type="match status" value="1"/>
</dbReference>
<dbReference type="NCBIfam" id="TIGR00414">
    <property type="entry name" value="serS"/>
    <property type="match status" value="1"/>
</dbReference>
<evidence type="ECO:0000256" key="10">
    <source>
        <dbReference type="ARBA" id="ARBA00047929"/>
    </source>
</evidence>
<dbReference type="GO" id="GO:0005524">
    <property type="term" value="F:ATP binding"/>
    <property type="evidence" value="ECO:0007669"/>
    <property type="project" value="UniProtKB-UniRule"/>
</dbReference>
<dbReference type="CDD" id="cd00770">
    <property type="entry name" value="SerRS_core"/>
    <property type="match status" value="1"/>
</dbReference>
<comment type="caution">
    <text evidence="17">The sequence shown here is derived from an EMBL/GenBank/DDBJ whole genome shotgun (WGS) entry which is preliminary data.</text>
</comment>
<dbReference type="PRINTS" id="PR00981">
    <property type="entry name" value="TRNASYNTHSER"/>
</dbReference>
<dbReference type="GO" id="GO:0004828">
    <property type="term" value="F:serine-tRNA ligase activity"/>
    <property type="evidence" value="ECO:0007669"/>
    <property type="project" value="UniProtKB-UniRule"/>
</dbReference>
<dbReference type="SUPFAM" id="SSF46589">
    <property type="entry name" value="tRNA-binding arm"/>
    <property type="match status" value="1"/>
</dbReference>
<dbReference type="GO" id="GO:0006434">
    <property type="term" value="P:seryl-tRNA aminoacylation"/>
    <property type="evidence" value="ECO:0007669"/>
    <property type="project" value="UniProtKB-UniRule"/>
</dbReference>
<feature type="binding site" evidence="12 14">
    <location>
        <begin position="351"/>
        <end position="354"/>
    </location>
    <ligand>
        <name>ATP</name>
        <dbReference type="ChEBI" id="CHEBI:30616"/>
    </ligand>
</feature>
<keyword evidence="4 12" id="KW-0963">Cytoplasm</keyword>
<dbReference type="InterPro" id="IPR006195">
    <property type="entry name" value="aa-tRNA-synth_II"/>
</dbReference>
<dbReference type="InterPro" id="IPR002317">
    <property type="entry name" value="Ser-tRNA-ligase_type_1"/>
</dbReference>
<evidence type="ECO:0000259" key="16">
    <source>
        <dbReference type="PROSITE" id="PS50862"/>
    </source>
</evidence>
<feature type="binding site" evidence="12">
    <location>
        <position position="387"/>
    </location>
    <ligand>
        <name>L-serine</name>
        <dbReference type="ChEBI" id="CHEBI:33384"/>
    </ligand>
</feature>